<dbReference type="EMBL" id="HBUF01678769">
    <property type="protein sequence ID" value="CAG6791957.1"/>
    <property type="molecule type" value="Transcribed_RNA"/>
</dbReference>
<sequence>MYGRPITRYVRENCHYCQNIWHTAISCDSTFRALIHQCISCVSRYLTYSMHALHLADTLYLYHSCVSLQRMFSSLKLIDGQQFRNMQHHCISADKLYQFCIIVEHKVC</sequence>
<reference evidence="1" key="1">
    <citation type="submission" date="2021-05" db="EMBL/GenBank/DDBJ databases">
        <authorList>
            <person name="Alioto T."/>
            <person name="Alioto T."/>
            <person name="Gomez Garrido J."/>
        </authorList>
    </citation>
    <scope>NUCLEOTIDE SEQUENCE</scope>
</reference>
<evidence type="ECO:0000313" key="1">
    <source>
        <dbReference type="EMBL" id="CAG6791957.1"/>
    </source>
</evidence>
<accession>A0A8D9BZA7</accession>
<organism evidence="1">
    <name type="scientific">Cacopsylla melanoneura</name>
    <dbReference type="NCBI Taxonomy" id="428564"/>
    <lineage>
        <taxon>Eukaryota</taxon>
        <taxon>Metazoa</taxon>
        <taxon>Ecdysozoa</taxon>
        <taxon>Arthropoda</taxon>
        <taxon>Hexapoda</taxon>
        <taxon>Insecta</taxon>
        <taxon>Pterygota</taxon>
        <taxon>Neoptera</taxon>
        <taxon>Paraneoptera</taxon>
        <taxon>Hemiptera</taxon>
        <taxon>Sternorrhyncha</taxon>
        <taxon>Psylloidea</taxon>
        <taxon>Psyllidae</taxon>
        <taxon>Psyllinae</taxon>
        <taxon>Cacopsylla</taxon>
    </lineage>
</organism>
<proteinExistence type="predicted"/>
<protein>
    <submittedName>
        <fullName evidence="1">Uncharacterized protein</fullName>
    </submittedName>
</protein>
<dbReference type="PROSITE" id="PS51257">
    <property type="entry name" value="PROKAR_LIPOPROTEIN"/>
    <property type="match status" value="1"/>
</dbReference>
<name>A0A8D9BZA7_9HEMI</name>
<dbReference type="AlphaFoldDB" id="A0A8D9BZA7"/>
<dbReference type="EMBL" id="HBUF01678768">
    <property type="protein sequence ID" value="CAG6791956.1"/>
    <property type="molecule type" value="Transcribed_RNA"/>
</dbReference>